<accession>A0A327K1Y5</accession>
<evidence type="ECO:0008006" key="3">
    <source>
        <dbReference type="Google" id="ProtNLM"/>
    </source>
</evidence>
<dbReference type="EMBL" id="NPEV01000004">
    <property type="protein sequence ID" value="RAI29388.1"/>
    <property type="molecule type" value="Genomic_DNA"/>
</dbReference>
<evidence type="ECO:0000313" key="2">
    <source>
        <dbReference type="Proteomes" id="UP000249299"/>
    </source>
</evidence>
<keyword evidence="2" id="KW-1185">Reference proteome</keyword>
<sequence length="87" mass="10489">MAEWDREKNRSNQAKHGVAFEDFERFNWEFAACFDIQCVDGEEREVWIGPIDDTLHVAVLTMRDDIERLISLRRATSREVELWRREF</sequence>
<dbReference type="Gene3D" id="3.10.450.530">
    <property type="entry name" value="Ribonuclease toxin, BrnT, of type II toxin-antitoxin system"/>
    <property type="match status" value="1"/>
</dbReference>
<gene>
    <name evidence="1" type="ORF">CH339_03650</name>
</gene>
<reference evidence="1 2" key="1">
    <citation type="submission" date="2017-07" db="EMBL/GenBank/DDBJ databases">
        <title>Draft Genome Sequences of Select Purple Nonsulfur Bacteria.</title>
        <authorList>
            <person name="Lasarre B."/>
            <person name="Mckinlay J.B."/>
        </authorList>
    </citation>
    <scope>NUCLEOTIDE SEQUENCE [LARGE SCALE GENOMIC DNA]</scope>
    <source>
        <strain evidence="1 2">DSM 11290</strain>
    </source>
</reference>
<dbReference type="InterPro" id="IPR038573">
    <property type="entry name" value="BrnT_sf"/>
</dbReference>
<evidence type="ECO:0000313" key="1">
    <source>
        <dbReference type="EMBL" id="RAI29388.1"/>
    </source>
</evidence>
<proteinExistence type="predicted"/>
<dbReference type="RefSeq" id="WP_111432923.1">
    <property type="nucleotide sequence ID" value="NZ_JACIGG010000007.1"/>
</dbReference>
<dbReference type="Pfam" id="PF04365">
    <property type="entry name" value="BrnT_toxin"/>
    <property type="match status" value="1"/>
</dbReference>
<organism evidence="1 2">
    <name type="scientific">Rhodobium orientis</name>
    <dbReference type="NCBI Taxonomy" id="34017"/>
    <lineage>
        <taxon>Bacteria</taxon>
        <taxon>Pseudomonadati</taxon>
        <taxon>Pseudomonadota</taxon>
        <taxon>Alphaproteobacteria</taxon>
        <taxon>Hyphomicrobiales</taxon>
        <taxon>Rhodobiaceae</taxon>
        <taxon>Rhodobium</taxon>
    </lineage>
</organism>
<protein>
    <recommendedName>
        <fullName evidence="3">BrnT family toxin</fullName>
    </recommendedName>
</protein>
<dbReference type="InterPro" id="IPR007460">
    <property type="entry name" value="BrnT_toxin"/>
</dbReference>
<dbReference type="Proteomes" id="UP000249299">
    <property type="component" value="Unassembled WGS sequence"/>
</dbReference>
<dbReference type="AlphaFoldDB" id="A0A327K1Y5"/>
<comment type="caution">
    <text evidence="1">The sequence shown here is derived from an EMBL/GenBank/DDBJ whole genome shotgun (WGS) entry which is preliminary data.</text>
</comment>
<dbReference type="OrthoDB" id="839663at2"/>
<name>A0A327K1Y5_9HYPH</name>